<dbReference type="AlphaFoldDB" id="B0C219"/>
<keyword evidence="2" id="KW-1133">Transmembrane helix</keyword>
<feature type="transmembrane region" description="Helical" evidence="2">
    <location>
        <begin position="20"/>
        <end position="40"/>
    </location>
</feature>
<proteinExistence type="predicted"/>
<evidence type="ECO:0000313" key="3">
    <source>
        <dbReference type="EMBL" id="ABW27320.1"/>
    </source>
</evidence>
<dbReference type="KEGG" id="amr:AM1_2310"/>
<organism evidence="3 4">
    <name type="scientific">Acaryochloris marina (strain MBIC 11017)</name>
    <dbReference type="NCBI Taxonomy" id="329726"/>
    <lineage>
        <taxon>Bacteria</taxon>
        <taxon>Bacillati</taxon>
        <taxon>Cyanobacteriota</taxon>
        <taxon>Cyanophyceae</taxon>
        <taxon>Acaryochloridales</taxon>
        <taxon>Acaryochloridaceae</taxon>
        <taxon>Acaryochloris</taxon>
    </lineage>
</organism>
<sequence length="420" mass="46195">MQELNSISDNTLEKSIKQNVMLQAIEYVVAGCSIGGTVLTFILKDAIYSATPLTLAVCLNLFNRRKLDQLTRQHTDADMALVKRDLRAEIQRVRSQVEDLPAFQERSDYNDVKVSITSLSASVATLEQQMMETSGGQPIEAISAIEAELNQLREHQIDLTHSIEALQGQIPSDAESANVADSYQQELSALQDAVSQLSQQGGAADLEPLRAELQAMLAPVQQQVVDLSERTQESAPTTVSEEQLAPVFGQIEDVKVKMDAMLTNISEEMEIARGAMENTQHQVNEVQHQLSVVREEAANTPSGVNPDDLHQQIQAAITPLQGQIGQLESRITALPTLDANVTQAQEEQLQSLQHHLQDLSNRLETVSSQFSTEMANLPNMVDEQVQNRVGELREQTVPQVDEVGKQTSLSELDSLLADLS</sequence>
<evidence type="ECO:0000256" key="1">
    <source>
        <dbReference type="SAM" id="Coils"/>
    </source>
</evidence>
<protein>
    <submittedName>
        <fullName evidence="3">Uncharacterized protein</fullName>
    </submittedName>
</protein>
<dbReference type="EMBL" id="CP000828">
    <property type="protein sequence ID" value="ABW27320.1"/>
    <property type="molecule type" value="Genomic_DNA"/>
</dbReference>
<keyword evidence="2" id="KW-0812">Transmembrane</keyword>
<dbReference type="HOGENOM" id="CLU_653187_0_0_3"/>
<keyword evidence="4" id="KW-1185">Reference proteome</keyword>
<dbReference type="RefSeq" id="WP_012162794.1">
    <property type="nucleotide sequence ID" value="NC_009925.1"/>
</dbReference>
<dbReference type="Proteomes" id="UP000000268">
    <property type="component" value="Chromosome"/>
</dbReference>
<keyword evidence="2" id="KW-0472">Membrane</keyword>
<accession>B0C219</accession>
<name>B0C219_ACAM1</name>
<gene>
    <name evidence="3" type="ordered locus">AM1_2310</name>
</gene>
<evidence type="ECO:0000256" key="2">
    <source>
        <dbReference type="SAM" id="Phobius"/>
    </source>
</evidence>
<evidence type="ECO:0000313" key="4">
    <source>
        <dbReference type="Proteomes" id="UP000000268"/>
    </source>
</evidence>
<feature type="coiled-coil region" evidence="1">
    <location>
        <begin position="262"/>
        <end position="296"/>
    </location>
</feature>
<feature type="coiled-coil region" evidence="1">
    <location>
        <begin position="342"/>
        <end position="369"/>
    </location>
</feature>
<reference evidence="3 4" key="1">
    <citation type="journal article" date="2008" name="Proc. Natl. Acad. Sci. U.S.A.">
        <title>Niche adaptation and genome expansion in the chlorophyll d-producing cyanobacterium Acaryochloris marina.</title>
        <authorList>
            <person name="Swingley W.D."/>
            <person name="Chen M."/>
            <person name="Cheung P.C."/>
            <person name="Conrad A.L."/>
            <person name="Dejesa L.C."/>
            <person name="Hao J."/>
            <person name="Honchak B.M."/>
            <person name="Karbach L.E."/>
            <person name="Kurdoglu A."/>
            <person name="Lahiri S."/>
            <person name="Mastrian S.D."/>
            <person name="Miyashita H."/>
            <person name="Page L."/>
            <person name="Ramakrishna P."/>
            <person name="Satoh S."/>
            <person name="Sattley W.M."/>
            <person name="Shimada Y."/>
            <person name="Taylor H.L."/>
            <person name="Tomo T."/>
            <person name="Tsuchiya T."/>
            <person name="Wang Z.T."/>
            <person name="Raymond J."/>
            <person name="Mimuro M."/>
            <person name="Blankenship R.E."/>
            <person name="Touchman J.W."/>
        </authorList>
    </citation>
    <scope>NUCLEOTIDE SEQUENCE [LARGE SCALE GENOMIC DNA]</scope>
    <source>
        <strain evidence="4">MBIC 11017</strain>
    </source>
</reference>
<dbReference type="STRING" id="329726.AM1_2310"/>
<keyword evidence="1" id="KW-0175">Coiled coil</keyword>
<dbReference type="OrthoDB" id="569422at2"/>
<dbReference type="eggNOG" id="COG1196">
    <property type="taxonomic scope" value="Bacteria"/>
</dbReference>